<dbReference type="AlphaFoldDB" id="A0A9N8HDL8"/>
<organism evidence="2 3">
    <name type="scientific">Seminavis robusta</name>
    <dbReference type="NCBI Taxonomy" id="568900"/>
    <lineage>
        <taxon>Eukaryota</taxon>
        <taxon>Sar</taxon>
        <taxon>Stramenopiles</taxon>
        <taxon>Ochrophyta</taxon>
        <taxon>Bacillariophyta</taxon>
        <taxon>Bacillariophyceae</taxon>
        <taxon>Bacillariophycidae</taxon>
        <taxon>Naviculales</taxon>
        <taxon>Naviculaceae</taxon>
        <taxon>Seminavis</taxon>
    </lineage>
</organism>
<gene>
    <name evidence="2" type="ORF">SEMRO_367_G127790.1</name>
</gene>
<evidence type="ECO:0000256" key="1">
    <source>
        <dbReference type="SAM" id="MobiDB-lite"/>
    </source>
</evidence>
<evidence type="ECO:0000313" key="3">
    <source>
        <dbReference type="Proteomes" id="UP001153069"/>
    </source>
</evidence>
<accession>A0A9N8HDL8</accession>
<protein>
    <submittedName>
        <fullName evidence="2">Uncharacterized protein</fullName>
    </submittedName>
</protein>
<dbReference type="Proteomes" id="UP001153069">
    <property type="component" value="Unassembled WGS sequence"/>
</dbReference>
<feature type="region of interest" description="Disordered" evidence="1">
    <location>
        <begin position="27"/>
        <end position="76"/>
    </location>
</feature>
<keyword evidence="3" id="KW-1185">Reference proteome</keyword>
<feature type="compositionally biased region" description="Basic residues" evidence="1">
    <location>
        <begin position="60"/>
        <end position="70"/>
    </location>
</feature>
<comment type="caution">
    <text evidence="2">The sequence shown here is derived from an EMBL/GenBank/DDBJ whole genome shotgun (WGS) entry which is preliminary data.</text>
</comment>
<dbReference type="EMBL" id="CAICTM010000366">
    <property type="protein sequence ID" value="CAB9508932.1"/>
    <property type="molecule type" value="Genomic_DNA"/>
</dbReference>
<reference evidence="2" key="1">
    <citation type="submission" date="2020-06" db="EMBL/GenBank/DDBJ databases">
        <authorList>
            <consortium name="Plant Systems Biology data submission"/>
        </authorList>
    </citation>
    <scope>NUCLEOTIDE SEQUENCE</scope>
    <source>
        <strain evidence="2">D6</strain>
    </source>
</reference>
<proteinExistence type="predicted"/>
<evidence type="ECO:0000313" key="2">
    <source>
        <dbReference type="EMBL" id="CAB9508932.1"/>
    </source>
</evidence>
<sequence length="259" mass="28650">MTDLPPLLRTCQGKHGVAAPPITHKRKFHQGEHQCPDSPVPSLGSETSLSEEEDTLQPQKRQKRGPSRRRVSFELGPSTDKLSTRLSVYDKYDEELAGDIWWSKGDLRDIMKREGRLVLELKINPVGSATCVASSLKRSINDVFKKCVDAPSAVHQDCPIFEFINDKSLGKKSQAPGTTPSNPGLTTTRGLERYVAPILGAHREMVVKSLLTTQQQLADHDPNLRTQVLGARYQHMSKVATNFAIVMARCDAKLAASLL</sequence>
<name>A0A9N8HDL8_9STRA</name>